<evidence type="ECO:0000313" key="3">
    <source>
        <dbReference type="Proteomes" id="UP001373714"/>
    </source>
</evidence>
<protein>
    <submittedName>
        <fullName evidence="2">Uncharacterized protein</fullName>
    </submittedName>
</protein>
<comment type="caution">
    <text evidence="2">The sequence shown here is derived from an EMBL/GenBank/DDBJ whole genome shotgun (WGS) entry which is preliminary data.</text>
</comment>
<sequence>MMFNPNKFTSPKTATAWSGAGIGKPFGLTLSVFLHCIVTLVVTIIINITDANEPYNDYGEGTGWFVMIPGPAIVFLWSIICLFICKFGYLAPVLALVTYLIGALGLISEGIVTALLYEWHDIAWLPSIFIITLGLNCGLFFFYSCIALRKRHHVKDIALDNA</sequence>
<dbReference type="EMBL" id="JAVHNS010000018">
    <property type="protein sequence ID" value="KAK6331292.1"/>
    <property type="molecule type" value="Genomic_DNA"/>
</dbReference>
<organism evidence="2 3">
    <name type="scientific">Orbilia blumenaviensis</name>
    <dbReference type="NCBI Taxonomy" id="1796055"/>
    <lineage>
        <taxon>Eukaryota</taxon>
        <taxon>Fungi</taxon>
        <taxon>Dikarya</taxon>
        <taxon>Ascomycota</taxon>
        <taxon>Pezizomycotina</taxon>
        <taxon>Orbiliomycetes</taxon>
        <taxon>Orbiliales</taxon>
        <taxon>Orbiliaceae</taxon>
        <taxon>Orbilia</taxon>
    </lineage>
</organism>
<accession>A0AAV9TXQ7</accession>
<feature type="transmembrane region" description="Helical" evidence="1">
    <location>
        <begin position="26"/>
        <end position="49"/>
    </location>
</feature>
<reference evidence="2 3" key="1">
    <citation type="submission" date="2019-10" db="EMBL/GenBank/DDBJ databases">
        <authorList>
            <person name="Palmer J.M."/>
        </authorList>
    </citation>
    <scope>NUCLEOTIDE SEQUENCE [LARGE SCALE GENOMIC DNA]</scope>
    <source>
        <strain evidence="2 3">TWF730</strain>
    </source>
</reference>
<feature type="transmembrane region" description="Helical" evidence="1">
    <location>
        <begin position="96"/>
        <end position="117"/>
    </location>
</feature>
<keyword evidence="1" id="KW-1133">Transmembrane helix</keyword>
<gene>
    <name evidence="2" type="ORF">TWF730_004379</name>
</gene>
<evidence type="ECO:0000313" key="2">
    <source>
        <dbReference type="EMBL" id="KAK6331292.1"/>
    </source>
</evidence>
<keyword evidence="3" id="KW-1185">Reference proteome</keyword>
<dbReference type="AlphaFoldDB" id="A0AAV9TXQ7"/>
<name>A0AAV9TXQ7_9PEZI</name>
<evidence type="ECO:0000256" key="1">
    <source>
        <dbReference type="SAM" id="Phobius"/>
    </source>
</evidence>
<feature type="transmembrane region" description="Helical" evidence="1">
    <location>
        <begin position="123"/>
        <end position="146"/>
    </location>
</feature>
<dbReference type="Proteomes" id="UP001373714">
    <property type="component" value="Unassembled WGS sequence"/>
</dbReference>
<feature type="transmembrane region" description="Helical" evidence="1">
    <location>
        <begin position="61"/>
        <end position="84"/>
    </location>
</feature>
<keyword evidence="1" id="KW-0812">Transmembrane</keyword>
<proteinExistence type="predicted"/>
<keyword evidence="1" id="KW-0472">Membrane</keyword>